<gene>
    <name evidence="1" type="ORF">GMARGA_LOCUS26996</name>
</gene>
<evidence type="ECO:0000313" key="1">
    <source>
        <dbReference type="EMBL" id="CAG8818195.1"/>
    </source>
</evidence>
<reference evidence="1 2" key="1">
    <citation type="submission" date="2021-06" db="EMBL/GenBank/DDBJ databases">
        <authorList>
            <person name="Kallberg Y."/>
            <person name="Tangrot J."/>
            <person name="Rosling A."/>
        </authorList>
    </citation>
    <scope>NUCLEOTIDE SEQUENCE [LARGE SCALE GENOMIC DNA]</scope>
    <source>
        <strain evidence="1 2">120-4 pot B 10/14</strain>
    </source>
</reference>
<organism evidence="1 2">
    <name type="scientific">Gigaspora margarita</name>
    <dbReference type="NCBI Taxonomy" id="4874"/>
    <lineage>
        <taxon>Eukaryota</taxon>
        <taxon>Fungi</taxon>
        <taxon>Fungi incertae sedis</taxon>
        <taxon>Mucoromycota</taxon>
        <taxon>Glomeromycotina</taxon>
        <taxon>Glomeromycetes</taxon>
        <taxon>Diversisporales</taxon>
        <taxon>Gigasporaceae</taxon>
        <taxon>Gigaspora</taxon>
    </lineage>
</organism>
<proteinExistence type="predicted"/>
<keyword evidence="2" id="KW-1185">Reference proteome</keyword>
<feature type="non-terminal residue" evidence="1">
    <location>
        <position position="129"/>
    </location>
</feature>
<protein>
    <submittedName>
        <fullName evidence="1">12620_t:CDS:1</fullName>
    </submittedName>
</protein>
<evidence type="ECO:0000313" key="2">
    <source>
        <dbReference type="Proteomes" id="UP000789901"/>
    </source>
</evidence>
<comment type="caution">
    <text evidence="1">The sequence shown here is derived from an EMBL/GenBank/DDBJ whole genome shotgun (WGS) entry which is preliminary data.</text>
</comment>
<sequence>MCSGNCVNLIMLKSKANPKTKLKHGDVTHADSSSVNKNVMNKAISAVIKSARTSKTKRKAIPTIETIEESSMNSNEGSNVTGKVEFEGITTSNVEIETSSLLKRKSSMVSLAGHIDKLEVDDYEPPGAT</sequence>
<dbReference type="EMBL" id="CAJVQB010032340">
    <property type="protein sequence ID" value="CAG8818195.1"/>
    <property type="molecule type" value="Genomic_DNA"/>
</dbReference>
<dbReference type="Proteomes" id="UP000789901">
    <property type="component" value="Unassembled WGS sequence"/>
</dbReference>
<accession>A0ABN7W6D5</accession>
<name>A0ABN7W6D5_GIGMA</name>